<protein>
    <submittedName>
        <fullName evidence="1">Uncharacterized protein</fullName>
    </submittedName>
</protein>
<dbReference type="OrthoDB" id="7108001at2"/>
<sequence length="160" mass="17346">MEGAVIAAAALYATLQPLSMPELRDRLLPCNRPGASFDMSQWRAMPFWTVAEAAALSLGKDPRLLDEGSLAADEALPTIRSFKEQHERIRRAVAIGLVGHDGMVIPQKLGLAGGCRVLGGFEGQPRPQDWTKWGAEGTARNEREKADRSCIARTASIYSG</sequence>
<evidence type="ECO:0000313" key="2">
    <source>
        <dbReference type="Proteomes" id="UP000248021"/>
    </source>
</evidence>
<organism evidence="1 2">
    <name type="scientific">Chelatococcus asaccharovorans</name>
    <dbReference type="NCBI Taxonomy" id="28210"/>
    <lineage>
        <taxon>Bacteria</taxon>
        <taxon>Pseudomonadati</taxon>
        <taxon>Pseudomonadota</taxon>
        <taxon>Alphaproteobacteria</taxon>
        <taxon>Hyphomicrobiales</taxon>
        <taxon>Chelatococcaceae</taxon>
        <taxon>Chelatococcus</taxon>
    </lineage>
</organism>
<evidence type="ECO:0000313" key="1">
    <source>
        <dbReference type="EMBL" id="PXW57918.1"/>
    </source>
</evidence>
<name>A0A2V3U600_9HYPH</name>
<keyword evidence="2" id="KW-1185">Reference proteome</keyword>
<dbReference type="EMBL" id="QJJK01000006">
    <property type="protein sequence ID" value="PXW57918.1"/>
    <property type="molecule type" value="Genomic_DNA"/>
</dbReference>
<dbReference type="AlphaFoldDB" id="A0A2V3U600"/>
<dbReference type="RefSeq" id="WP_110375244.1">
    <property type="nucleotide sequence ID" value="NZ_JAHBRY010000001.1"/>
</dbReference>
<proteinExistence type="predicted"/>
<dbReference type="Proteomes" id="UP000248021">
    <property type="component" value="Unassembled WGS sequence"/>
</dbReference>
<accession>A0A2V3U600</accession>
<gene>
    <name evidence="1" type="ORF">C7450_10690</name>
</gene>
<reference evidence="1 2" key="1">
    <citation type="submission" date="2018-05" db="EMBL/GenBank/DDBJ databases">
        <title>Genomic Encyclopedia of Type Strains, Phase IV (KMG-IV): sequencing the most valuable type-strain genomes for metagenomic binning, comparative biology and taxonomic classification.</title>
        <authorList>
            <person name="Goeker M."/>
        </authorList>
    </citation>
    <scope>NUCLEOTIDE SEQUENCE [LARGE SCALE GENOMIC DNA]</scope>
    <source>
        <strain evidence="1 2">DSM 6462</strain>
    </source>
</reference>
<comment type="caution">
    <text evidence="1">The sequence shown here is derived from an EMBL/GenBank/DDBJ whole genome shotgun (WGS) entry which is preliminary data.</text>
</comment>